<dbReference type="EMBL" id="QAYE01000008">
    <property type="protein sequence ID" value="PTW45083.1"/>
    <property type="molecule type" value="Genomic_DNA"/>
</dbReference>
<dbReference type="AlphaFoldDB" id="A0A2T5U0P2"/>
<sequence length="187" mass="20756">MATRKTHEEWSRIQSEYLQGEDSIREIADRHEISEAAIRKHAQAKGWERPVRMRKPVRTLLPAPRLAIAEPLEVREPVDAGTIAENARQLAARMLDELDAVTSFQGELEESIEILTANDENDQRRDAMMKAVSLPARSQILKNLAASLKVINETAAPTKGKKAQAQDRATAVGRKFGAIGAPTRTIN</sequence>
<dbReference type="Proteomes" id="UP000244013">
    <property type="component" value="Unassembled WGS sequence"/>
</dbReference>
<evidence type="ECO:0000313" key="2">
    <source>
        <dbReference type="Proteomes" id="UP000244013"/>
    </source>
</evidence>
<name>A0A2T5U0P2_9SPHN</name>
<protein>
    <recommendedName>
        <fullName evidence="3">Terminase small subunit</fullName>
    </recommendedName>
</protein>
<comment type="caution">
    <text evidence="1">The sequence shown here is derived from an EMBL/GenBank/DDBJ whole genome shotgun (WGS) entry which is preliminary data.</text>
</comment>
<organism evidence="1 2">
    <name type="scientific">Sphingomonas faeni</name>
    <dbReference type="NCBI Taxonomy" id="185950"/>
    <lineage>
        <taxon>Bacteria</taxon>
        <taxon>Pseudomonadati</taxon>
        <taxon>Pseudomonadota</taxon>
        <taxon>Alphaproteobacteria</taxon>
        <taxon>Sphingomonadales</taxon>
        <taxon>Sphingomonadaceae</taxon>
        <taxon>Sphingomonas</taxon>
    </lineage>
</organism>
<evidence type="ECO:0000313" key="1">
    <source>
        <dbReference type="EMBL" id="PTW45083.1"/>
    </source>
</evidence>
<reference evidence="1 2" key="1">
    <citation type="submission" date="2018-04" db="EMBL/GenBank/DDBJ databases">
        <title>Genomic Encyclopedia of Type Strains, Phase III (KMG-III): the genomes of soil and plant-associated and newly described type strains.</title>
        <authorList>
            <person name="Whitman W."/>
        </authorList>
    </citation>
    <scope>NUCLEOTIDE SEQUENCE [LARGE SCALE GENOMIC DNA]</scope>
    <source>
        <strain evidence="1 2">MA-olki</strain>
    </source>
</reference>
<evidence type="ECO:0008006" key="3">
    <source>
        <dbReference type="Google" id="ProtNLM"/>
    </source>
</evidence>
<gene>
    <name evidence="1" type="ORF">C8J25_108175</name>
</gene>
<proteinExistence type="predicted"/>
<accession>A0A2T5U0P2</accession>